<dbReference type="PANTHER" id="PTHR47691:SF3">
    <property type="entry name" value="HTH-TYPE TRANSCRIPTIONAL REGULATOR RV0890C-RELATED"/>
    <property type="match status" value="1"/>
</dbReference>
<keyword evidence="3 5" id="KW-0238">DNA-binding</keyword>
<comment type="caution">
    <text evidence="8">The sequence shown here is derived from an EMBL/GenBank/DDBJ whole genome shotgun (WGS) entry which is preliminary data.</text>
</comment>
<dbReference type="SMART" id="SM00382">
    <property type="entry name" value="AAA"/>
    <property type="match status" value="1"/>
</dbReference>
<protein>
    <submittedName>
        <fullName evidence="8">BTAD domain-containing putative transcriptional regulator</fullName>
    </submittedName>
</protein>
<evidence type="ECO:0000259" key="7">
    <source>
        <dbReference type="PROSITE" id="PS51755"/>
    </source>
</evidence>
<dbReference type="EMBL" id="BAABKC010000032">
    <property type="protein sequence ID" value="GAA5052629.1"/>
    <property type="molecule type" value="Genomic_DNA"/>
</dbReference>
<keyword evidence="9" id="KW-1185">Reference proteome</keyword>
<keyword evidence="4" id="KW-0802">TPR repeat</keyword>
<dbReference type="PROSITE" id="PS50005">
    <property type="entry name" value="TPR"/>
    <property type="match status" value="1"/>
</dbReference>
<evidence type="ECO:0000313" key="9">
    <source>
        <dbReference type="Proteomes" id="UP001500124"/>
    </source>
</evidence>
<dbReference type="InterPro" id="IPR036388">
    <property type="entry name" value="WH-like_DNA-bd_sf"/>
</dbReference>
<name>A0ABP9K9V4_9ACTN</name>
<evidence type="ECO:0000256" key="2">
    <source>
        <dbReference type="ARBA" id="ARBA00023012"/>
    </source>
</evidence>
<dbReference type="InterPro" id="IPR011990">
    <property type="entry name" value="TPR-like_helical_dom_sf"/>
</dbReference>
<dbReference type="PANTHER" id="PTHR47691">
    <property type="entry name" value="REGULATOR-RELATED"/>
    <property type="match status" value="1"/>
</dbReference>
<organism evidence="8 9">
    <name type="scientific">Streptomyces similanensis</name>
    <dbReference type="NCBI Taxonomy" id="1274988"/>
    <lineage>
        <taxon>Bacteria</taxon>
        <taxon>Bacillati</taxon>
        <taxon>Actinomycetota</taxon>
        <taxon>Actinomycetes</taxon>
        <taxon>Kitasatosporales</taxon>
        <taxon>Streptomycetaceae</taxon>
        <taxon>Streptomyces</taxon>
    </lineage>
</organism>
<dbReference type="PRINTS" id="PR00364">
    <property type="entry name" value="DISEASERSIST"/>
</dbReference>
<feature type="domain" description="OmpR/PhoB-type" evidence="7">
    <location>
        <begin position="1"/>
        <end position="96"/>
    </location>
</feature>
<dbReference type="SMART" id="SM00862">
    <property type="entry name" value="Trans_reg_C"/>
    <property type="match status" value="1"/>
</dbReference>
<dbReference type="InterPro" id="IPR003593">
    <property type="entry name" value="AAA+_ATPase"/>
</dbReference>
<dbReference type="InterPro" id="IPR001867">
    <property type="entry name" value="OmpR/PhoB-type_DNA-bd"/>
</dbReference>
<evidence type="ECO:0000256" key="4">
    <source>
        <dbReference type="PROSITE-ProRule" id="PRU00339"/>
    </source>
</evidence>
<dbReference type="Gene3D" id="1.25.40.10">
    <property type="entry name" value="Tetratricopeptide repeat domain"/>
    <property type="match status" value="2"/>
</dbReference>
<dbReference type="CDD" id="cd15831">
    <property type="entry name" value="BTAD"/>
    <property type="match status" value="1"/>
</dbReference>
<feature type="region of interest" description="Disordered" evidence="6">
    <location>
        <begin position="1121"/>
        <end position="1142"/>
    </location>
</feature>
<evidence type="ECO:0000256" key="1">
    <source>
        <dbReference type="ARBA" id="ARBA00005820"/>
    </source>
</evidence>
<dbReference type="Gene3D" id="3.40.50.300">
    <property type="entry name" value="P-loop containing nucleotide triphosphate hydrolases"/>
    <property type="match status" value="1"/>
</dbReference>
<reference evidence="9" key="1">
    <citation type="journal article" date="2019" name="Int. J. Syst. Evol. Microbiol.">
        <title>The Global Catalogue of Microorganisms (GCM) 10K type strain sequencing project: providing services to taxonomists for standard genome sequencing and annotation.</title>
        <authorList>
            <consortium name="The Broad Institute Genomics Platform"/>
            <consortium name="The Broad Institute Genome Sequencing Center for Infectious Disease"/>
            <person name="Wu L."/>
            <person name="Ma J."/>
        </authorList>
    </citation>
    <scope>NUCLEOTIDE SEQUENCE [LARGE SCALE GENOMIC DNA]</scope>
    <source>
        <strain evidence="9">JCM 18410</strain>
    </source>
</reference>
<dbReference type="Proteomes" id="UP001500124">
    <property type="component" value="Unassembled WGS sequence"/>
</dbReference>
<gene>
    <name evidence="8" type="ORF">GCM10023336_22280</name>
</gene>
<feature type="repeat" description="TPR" evidence="4">
    <location>
        <begin position="879"/>
        <end position="912"/>
    </location>
</feature>
<dbReference type="Pfam" id="PF25872">
    <property type="entry name" value="HTH_77"/>
    <property type="match status" value="1"/>
</dbReference>
<dbReference type="PROSITE" id="PS51755">
    <property type="entry name" value="OMPR_PHOB"/>
    <property type="match status" value="1"/>
</dbReference>
<evidence type="ECO:0000256" key="3">
    <source>
        <dbReference type="ARBA" id="ARBA00023125"/>
    </source>
</evidence>
<dbReference type="InterPro" id="IPR027417">
    <property type="entry name" value="P-loop_NTPase"/>
</dbReference>
<dbReference type="InterPro" id="IPR005158">
    <property type="entry name" value="BTAD"/>
</dbReference>
<dbReference type="SUPFAM" id="SSF48452">
    <property type="entry name" value="TPR-like"/>
    <property type="match status" value="2"/>
</dbReference>
<dbReference type="InterPro" id="IPR019734">
    <property type="entry name" value="TPR_rpt"/>
</dbReference>
<dbReference type="RefSeq" id="WP_345668118.1">
    <property type="nucleotide sequence ID" value="NZ_BAABKC010000032.1"/>
</dbReference>
<evidence type="ECO:0000256" key="5">
    <source>
        <dbReference type="PROSITE-ProRule" id="PRU01091"/>
    </source>
</evidence>
<feature type="DNA-binding region" description="OmpR/PhoB-type" evidence="5">
    <location>
        <begin position="1"/>
        <end position="96"/>
    </location>
</feature>
<sequence length="1142" mass="122180">MRFGVLGPLEVRTATGRTVRVPEIKVRALLASLLAHHGEVVPTVRLIEALWGGTPPANPTASLQAKVSQLRRALEDAEEGARHLVIHRAPGYTLRAPEDAVDVRRFRTLVARSRTRGDSRARAAVLADALALWRGPAFADFADEPFVSPAIARLEEERLAAVEEHFDARLELGEHSLLVGELAALVAAHPLRERLRMAQMRALHLAGRSSEALDSYADLRRHLDEELGLVPGEAAKVLHQAILRQDPTLRQRPAPVAVAAAPRARTDLPDFPNALVGREAALEEGRRLLARSRLVTFVGPGGVGKTRLAVAVAARAGADFPDGVRLVELAGLQRRAHAVQHWCLAQQVLTALGIREDVEQSGARAGESVCGPELQLLQFAASRRLLLVLDNCEHLLDEVAALVRTLLERAPGVTVLATSREPVRLQGETVWPVPPLDLPRSTQPDALERASAARLFVERARSADPSFVLDAGTAPAVAAVCRRLDGIPLALELAATRVRALGVHELLARLDDRFRVLNSGYRGAPHRQQTLQATIEWSWGLLTPPEQTVLRRLAVHAEGCTLAAAEEVCAGGEITAEEVVDILARLVDRSLVTRGDGPAGARYRLLESVAAYAQARLAEAGESAEVARRHAVHYTELAERARPHLHGPEQHRWLLRLSAETANFRRAAREAAACPAGELALRLVNALAWFWILMGRLTEARRSLAAALEAAPSPPDDPAGAEAATWCEGIGLLLGEVEPEDECRTAWEATGPARSTGLARARWFVGYALWDVGALSAAEGRLNEVLADFRALRDAWGVAAALSSRAALAMARGSLDALHDDALEARTRFTGLGDAWGQLKAAQALAVHAEITAAYEEAAQLHREGLRSAESLELWSEVSRQLSGLGRIALLSGRYDEADEFHRRALRLAAEQGNRPAEQMAELGLALGARRRGDLTAAGEHLRPWLAWNRTRGASNGLALVLAELGFCAELRGDVADCLGRHRDGLAAAVASEDPRAVALALEGLAGGHALAGGAERAARLLGTADATRTRSGAPLPAAERADVERIAERARDVLGPQAYAAAFGAGWEMDHLAAAEAELRAARSPADARPINADADIDAGADADADADIDADADVDAGVSAAAAAVRTAGRKQPRRLPRSA</sequence>
<dbReference type="Pfam" id="PF00486">
    <property type="entry name" value="Trans_reg_C"/>
    <property type="match status" value="1"/>
</dbReference>
<dbReference type="Pfam" id="PF03704">
    <property type="entry name" value="BTAD"/>
    <property type="match status" value="1"/>
</dbReference>
<dbReference type="SUPFAM" id="SSF46894">
    <property type="entry name" value="C-terminal effector domain of the bipartite response regulators"/>
    <property type="match status" value="1"/>
</dbReference>
<proteinExistence type="inferred from homology"/>
<accession>A0ABP9K9V4</accession>
<dbReference type="Gene3D" id="1.10.10.10">
    <property type="entry name" value="Winged helix-like DNA-binding domain superfamily/Winged helix DNA-binding domain"/>
    <property type="match status" value="1"/>
</dbReference>
<evidence type="ECO:0000313" key="8">
    <source>
        <dbReference type="EMBL" id="GAA5052629.1"/>
    </source>
</evidence>
<dbReference type="SUPFAM" id="SSF52540">
    <property type="entry name" value="P-loop containing nucleoside triphosphate hydrolases"/>
    <property type="match status" value="1"/>
</dbReference>
<evidence type="ECO:0000256" key="6">
    <source>
        <dbReference type="SAM" id="MobiDB-lite"/>
    </source>
</evidence>
<dbReference type="SMART" id="SM01043">
    <property type="entry name" value="BTAD"/>
    <property type="match status" value="1"/>
</dbReference>
<feature type="compositionally biased region" description="Basic residues" evidence="6">
    <location>
        <begin position="1130"/>
        <end position="1142"/>
    </location>
</feature>
<keyword evidence="2" id="KW-0902">Two-component regulatory system</keyword>
<dbReference type="InterPro" id="IPR058852">
    <property type="entry name" value="HTH_77"/>
</dbReference>
<dbReference type="SMART" id="SM00028">
    <property type="entry name" value="TPR"/>
    <property type="match status" value="2"/>
</dbReference>
<comment type="similarity">
    <text evidence="1">Belongs to the AfsR/DnrI/RedD regulatory family.</text>
</comment>
<dbReference type="InterPro" id="IPR016032">
    <property type="entry name" value="Sig_transdc_resp-reg_C-effctor"/>
</dbReference>